<keyword evidence="4" id="KW-0479">Metal-binding</keyword>
<dbReference type="PANTHER" id="PTHR24296">
    <property type="entry name" value="CYTOCHROME P450"/>
    <property type="match status" value="1"/>
</dbReference>
<dbReference type="AlphaFoldDB" id="A0AA87ZZC6"/>
<evidence type="ECO:0000313" key="9">
    <source>
        <dbReference type="Proteomes" id="UP001187192"/>
    </source>
</evidence>
<name>A0AA87ZZC6_FICCA</name>
<evidence type="ECO:0000256" key="3">
    <source>
        <dbReference type="ARBA" id="ARBA00022617"/>
    </source>
</evidence>
<comment type="caution">
    <text evidence="8">The sequence shown here is derived from an EMBL/GenBank/DDBJ whole genome shotgun (WGS) entry which is preliminary data.</text>
</comment>
<proteinExistence type="inferred from homology"/>
<dbReference type="GO" id="GO:0005506">
    <property type="term" value="F:iron ion binding"/>
    <property type="evidence" value="ECO:0007669"/>
    <property type="project" value="InterPro"/>
</dbReference>
<evidence type="ECO:0000256" key="4">
    <source>
        <dbReference type="ARBA" id="ARBA00022723"/>
    </source>
</evidence>
<keyword evidence="5" id="KW-0560">Oxidoreductase</keyword>
<keyword evidence="6" id="KW-0408">Iron</keyword>
<evidence type="ECO:0000256" key="1">
    <source>
        <dbReference type="ARBA" id="ARBA00001971"/>
    </source>
</evidence>
<keyword evidence="7" id="KW-0503">Monooxygenase</keyword>
<keyword evidence="3" id="KW-0349">Heme</keyword>
<evidence type="ECO:0000256" key="2">
    <source>
        <dbReference type="ARBA" id="ARBA00010617"/>
    </source>
</evidence>
<dbReference type="GO" id="GO:0020037">
    <property type="term" value="F:heme binding"/>
    <property type="evidence" value="ECO:0007669"/>
    <property type="project" value="InterPro"/>
</dbReference>
<dbReference type="InterPro" id="IPR036396">
    <property type="entry name" value="Cyt_P450_sf"/>
</dbReference>
<comment type="cofactor">
    <cofactor evidence="1">
        <name>heme</name>
        <dbReference type="ChEBI" id="CHEBI:30413"/>
    </cofactor>
</comment>
<comment type="similarity">
    <text evidence="2">Belongs to the cytochrome P450 family.</text>
</comment>
<gene>
    <name evidence="8" type="ORF">TIFTF001_011813</name>
</gene>
<dbReference type="InterPro" id="IPR001128">
    <property type="entry name" value="Cyt_P450"/>
</dbReference>
<dbReference type="Proteomes" id="UP001187192">
    <property type="component" value="Unassembled WGS sequence"/>
</dbReference>
<sequence length="194" mass="22560">MITFDNAIIVIFGLDPASHTFTRSVAEYRETLGVGMQEIAFRRRVLPTNVWKLQKWLQIGAERKCTLYEAFRLYSPVPFNHKTAAKADTFPSGHNLKRRNRVLVSHYSMGRMEETWGKDCLEFKPEKWIDLKRGGLVYVPSQKYVSFGTGARTRLGKDMAFIQMKVVAIAILRIYRLQVVDEHIYYLPIFNHQS</sequence>
<protein>
    <submittedName>
        <fullName evidence="8">Uncharacterized protein</fullName>
    </submittedName>
</protein>
<evidence type="ECO:0000256" key="6">
    <source>
        <dbReference type="ARBA" id="ARBA00023004"/>
    </source>
</evidence>
<dbReference type="GO" id="GO:0004497">
    <property type="term" value="F:monooxygenase activity"/>
    <property type="evidence" value="ECO:0007669"/>
    <property type="project" value="UniProtKB-KW"/>
</dbReference>
<organism evidence="8 9">
    <name type="scientific">Ficus carica</name>
    <name type="common">Common fig</name>
    <dbReference type="NCBI Taxonomy" id="3494"/>
    <lineage>
        <taxon>Eukaryota</taxon>
        <taxon>Viridiplantae</taxon>
        <taxon>Streptophyta</taxon>
        <taxon>Embryophyta</taxon>
        <taxon>Tracheophyta</taxon>
        <taxon>Spermatophyta</taxon>
        <taxon>Magnoliopsida</taxon>
        <taxon>eudicotyledons</taxon>
        <taxon>Gunneridae</taxon>
        <taxon>Pentapetalae</taxon>
        <taxon>rosids</taxon>
        <taxon>fabids</taxon>
        <taxon>Rosales</taxon>
        <taxon>Moraceae</taxon>
        <taxon>Ficeae</taxon>
        <taxon>Ficus</taxon>
    </lineage>
</organism>
<dbReference type="GO" id="GO:0016705">
    <property type="term" value="F:oxidoreductase activity, acting on paired donors, with incorporation or reduction of molecular oxygen"/>
    <property type="evidence" value="ECO:0007669"/>
    <property type="project" value="InterPro"/>
</dbReference>
<evidence type="ECO:0000256" key="5">
    <source>
        <dbReference type="ARBA" id="ARBA00023002"/>
    </source>
</evidence>
<accession>A0AA87ZZC6</accession>
<dbReference type="SUPFAM" id="SSF48264">
    <property type="entry name" value="Cytochrome P450"/>
    <property type="match status" value="1"/>
</dbReference>
<evidence type="ECO:0000256" key="7">
    <source>
        <dbReference type="ARBA" id="ARBA00023033"/>
    </source>
</evidence>
<dbReference type="Gene3D" id="1.10.630.10">
    <property type="entry name" value="Cytochrome P450"/>
    <property type="match status" value="1"/>
</dbReference>
<dbReference type="EMBL" id="BTGU01000014">
    <property type="protein sequence ID" value="GMN42590.1"/>
    <property type="molecule type" value="Genomic_DNA"/>
</dbReference>
<dbReference type="Pfam" id="PF00067">
    <property type="entry name" value="p450"/>
    <property type="match status" value="1"/>
</dbReference>
<reference evidence="8" key="1">
    <citation type="submission" date="2023-07" db="EMBL/GenBank/DDBJ databases">
        <title>draft genome sequence of fig (Ficus carica).</title>
        <authorList>
            <person name="Takahashi T."/>
            <person name="Nishimura K."/>
        </authorList>
    </citation>
    <scope>NUCLEOTIDE SEQUENCE</scope>
</reference>
<keyword evidence="9" id="KW-1185">Reference proteome</keyword>
<dbReference type="Gramene" id="FCD_00001802-RA">
    <property type="protein sequence ID" value="FCD_00001802-RA:cds"/>
    <property type="gene ID" value="FCD_00001802"/>
</dbReference>
<evidence type="ECO:0000313" key="8">
    <source>
        <dbReference type="EMBL" id="GMN42590.1"/>
    </source>
</evidence>